<proteinExistence type="predicted"/>
<dbReference type="EMBL" id="CP126217">
    <property type="protein sequence ID" value="WIA18948.1"/>
    <property type="molecule type" value="Genomic_DNA"/>
</dbReference>
<evidence type="ECO:0000313" key="2">
    <source>
        <dbReference type="Proteomes" id="UP001244341"/>
    </source>
</evidence>
<organism evidence="1 2">
    <name type="scientific">Tetradesmus obliquus</name>
    <name type="common">Green alga</name>
    <name type="synonym">Acutodesmus obliquus</name>
    <dbReference type="NCBI Taxonomy" id="3088"/>
    <lineage>
        <taxon>Eukaryota</taxon>
        <taxon>Viridiplantae</taxon>
        <taxon>Chlorophyta</taxon>
        <taxon>core chlorophytes</taxon>
        <taxon>Chlorophyceae</taxon>
        <taxon>CS clade</taxon>
        <taxon>Sphaeropleales</taxon>
        <taxon>Scenedesmaceae</taxon>
        <taxon>Tetradesmus</taxon>
    </lineage>
</organism>
<keyword evidence="2" id="KW-1185">Reference proteome</keyword>
<sequence>MRSGAATSSAVTESVPTGCCSGSEVLGTLSTQATLATPGLSPRQQQLQDKLKEIHDSLCGGDAALGMVSLVLTNTLQEVYGAAYGEKFKGKEHQQEAASRCERVLMGLLMDGHWSLGGEGQDVGQQELEELDPLLAQQQQQQQQAHLALYM</sequence>
<accession>A0ABY8UH44</accession>
<reference evidence="1 2" key="1">
    <citation type="submission" date="2023-05" db="EMBL/GenBank/DDBJ databases">
        <title>A 100% complete, gapless, phased diploid assembly of the Scenedesmus obliquus UTEX 3031 genome.</title>
        <authorList>
            <person name="Biondi T.C."/>
            <person name="Hanschen E.R."/>
            <person name="Kwon T."/>
            <person name="Eng W."/>
            <person name="Kruse C.P.S."/>
            <person name="Koehler S.I."/>
            <person name="Kunde Y."/>
            <person name="Gleasner C.D."/>
            <person name="You Mak K.T."/>
            <person name="Polle J."/>
            <person name="Hovde B.T."/>
            <person name="Starkenburg S.R."/>
        </authorList>
    </citation>
    <scope>NUCLEOTIDE SEQUENCE [LARGE SCALE GENOMIC DNA]</scope>
    <source>
        <strain evidence="1 2">DOE0152z</strain>
    </source>
</reference>
<evidence type="ECO:0000313" key="1">
    <source>
        <dbReference type="EMBL" id="WIA18948.1"/>
    </source>
</evidence>
<dbReference type="Proteomes" id="UP001244341">
    <property type="component" value="Chromosome 10b"/>
</dbReference>
<name>A0ABY8UH44_TETOB</name>
<gene>
    <name evidence="1" type="ORF">OEZ85_003617</name>
</gene>
<protein>
    <submittedName>
        <fullName evidence="1">Uncharacterized protein</fullName>
    </submittedName>
</protein>